<reference evidence="2 3" key="1">
    <citation type="journal article" date="2013" name="Curr. Biol.">
        <title>The Genome of the Foraminiferan Reticulomyxa filosa.</title>
        <authorList>
            <person name="Glockner G."/>
            <person name="Hulsmann N."/>
            <person name="Schleicher M."/>
            <person name="Noegel A.A."/>
            <person name="Eichinger L."/>
            <person name="Gallinger C."/>
            <person name="Pawlowski J."/>
            <person name="Sierra R."/>
            <person name="Euteneuer U."/>
            <person name="Pillet L."/>
            <person name="Moustafa A."/>
            <person name="Platzer M."/>
            <person name="Groth M."/>
            <person name="Szafranski K."/>
            <person name="Schliwa M."/>
        </authorList>
    </citation>
    <scope>NUCLEOTIDE SEQUENCE [LARGE SCALE GENOMIC DNA]</scope>
</reference>
<dbReference type="EMBL" id="ASPP01006692">
    <property type="protein sequence ID" value="ETO28402.1"/>
    <property type="molecule type" value="Genomic_DNA"/>
</dbReference>
<evidence type="ECO:0000256" key="1">
    <source>
        <dbReference type="SAM" id="MobiDB-lite"/>
    </source>
</evidence>
<accession>X6NSY1</accession>
<dbReference type="AlphaFoldDB" id="X6NSY1"/>
<dbReference type="Proteomes" id="UP000023152">
    <property type="component" value="Unassembled WGS sequence"/>
</dbReference>
<organism evidence="2 3">
    <name type="scientific">Reticulomyxa filosa</name>
    <dbReference type="NCBI Taxonomy" id="46433"/>
    <lineage>
        <taxon>Eukaryota</taxon>
        <taxon>Sar</taxon>
        <taxon>Rhizaria</taxon>
        <taxon>Retaria</taxon>
        <taxon>Foraminifera</taxon>
        <taxon>Monothalamids</taxon>
        <taxon>Reticulomyxidae</taxon>
        <taxon>Reticulomyxa</taxon>
    </lineage>
</organism>
<keyword evidence="3" id="KW-1185">Reference proteome</keyword>
<evidence type="ECO:0000313" key="2">
    <source>
        <dbReference type="EMBL" id="ETO28402.1"/>
    </source>
</evidence>
<proteinExistence type="predicted"/>
<feature type="region of interest" description="Disordered" evidence="1">
    <location>
        <begin position="180"/>
        <end position="203"/>
    </location>
</feature>
<gene>
    <name evidence="2" type="ORF">RFI_08729</name>
</gene>
<feature type="compositionally biased region" description="Low complexity" evidence="1">
    <location>
        <begin position="184"/>
        <end position="200"/>
    </location>
</feature>
<evidence type="ECO:0000313" key="3">
    <source>
        <dbReference type="Proteomes" id="UP000023152"/>
    </source>
</evidence>
<name>X6NSY1_RETFI</name>
<sequence length="233" mass="27346">MTFIYFFSKIKICDIYFTFKIFKFTVTKLLKKTKWNKEEMKKMLQQHQRFPTVNKESTNTYKTQTKKKRVPTMESCLSYNPLYNLFCIKSFLASLNFNFIIYNLFYYPHSCNTLFFIQKFFVIHGICLSSFQIINLFNDAANEQEGHHQHGVGGQAQDQVQVQQVTTLQLNQQELPNVHEAPAQVQQSSPEVQEQLQSEPPQAPAHVQDQVLLQVHEESELKQDRVRVRLNCA</sequence>
<protein>
    <submittedName>
        <fullName evidence="2">Uncharacterized protein</fullName>
    </submittedName>
</protein>
<comment type="caution">
    <text evidence="2">The sequence shown here is derived from an EMBL/GenBank/DDBJ whole genome shotgun (WGS) entry which is preliminary data.</text>
</comment>